<evidence type="ECO:0000256" key="4">
    <source>
        <dbReference type="ARBA" id="ARBA00022475"/>
    </source>
</evidence>
<keyword evidence="3" id="KW-0813">Transport</keyword>
<dbReference type="InterPro" id="IPR000522">
    <property type="entry name" value="ABC_transptr_permease_BtuC"/>
</dbReference>
<evidence type="ECO:0000256" key="6">
    <source>
        <dbReference type="ARBA" id="ARBA00022989"/>
    </source>
</evidence>
<protein>
    <submittedName>
        <fullName evidence="9">Putative siderophore transport system permease protein YfiZ</fullName>
    </submittedName>
</protein>
<evidence type="ECO:0000313" key="9">
    <source>
        <dbReference type="EMBL" id="CEA09305.1"/>
    </source>
</evidence>
<feature type="transmembrane region" description="Helical" evidence="8">
    <location>
        <begin position="242"/>
        <end position="265"/>
    </location>
</feature>
<dbReference type="AlphaFoldDB" id="A0A078MSP4"/>
<feature type="transmembrane region" description="Helical" evidence="8">
    <location>
        <begin position="154"/>
        <end position="175"/>
    </location>
</feature>
<evidence type="ECO:0000256" key="7">
    <source>
        <dbReference type="ARBA" id="ARBA00023136"/>
    </source>
</evidence>
<feature type="transmembrane region" description="Helical" evidence="8">
    <location>
        <begin position="68"/>
        <end position="86"/>
    </location>
</feature>
<dbReference type="PANTHER" id="PTHR30472:SF1">
    <property type="entry name" value="FE(3+) DICITRATE TRANSPORT SYSTEM PERMEASE PROTEIN FECC-RELATED"/>
    <property type="match status" value="1"/>
</dbReference>
<feature type="transmembrane region" description="Helical" evidence="8">
    <location>
        <begin position="98"/>
        <end position="117"/>
    </location>
</feature>
<feature type="transmembrane region" description="Helical" evidence="8">
    <location>
        <begin position="285"/>
        <end position="304"/>
    </location>
</feature>
<dbReference type="PATRIC" id="fig|1461584.3.peg.2646"/>
<feature type="transmembrane region" description="Helical" evidence="8">
    <location>
        <begin position="123"/>
        <end position="142"/>
    </location>
</feature>
<dbReference type="FunFam" id="1.10.3470.10:FF:000001">
    <property type="entry name" value="Vitamin B12 ABC transporter permease BtuC"/>
    <property type="match status" value="1"/>
</dbReference>
<evidence type="ECO:0000256" key="2">
    <source>
        <dbReference type="ARBA" id="ARBA00007935"/>
    </source>
</evidence>
<dbReference type="Gene3D" id="1.10.3470.10">
    <property type="entry name" value="ABC transporter involved in vitamin B12 uptake, BtuC"/>
    <property type="match status" value="1"/>
</dbReference>
<dbReference type="GO" id="GO:0022857">
    <property type="term" value="F:transmembrane transporter activity"/>
    <property type="evidence" value="ECO:0007669"/>
    <property type="project" value="InterPro"/>
</dbReference>
<keyword evidence="7 8" id="KW-0472">Membrane</keyword>
<accession>A0A078MSP4</accession>
<dbReference type="EMBL" id="LN483072">
    <property type="protein sequence ID" value="CEA09305.1"/>
    <property type="molecule type" value="Genomic_DNA"/>
</dbReference>
<sequence length="339" mass="34767">MLQKTRRRHRQGLGWISGLALLVLLALVSLAVGSRPIAPAETWAALTAFDPTRNAHLLVRELRLPRTVLAICVGAALGLAGALMQALTRNPLAEPGILGVNSGAAFAVAVGLGFFNANAPMQYMWFGFAGAAAASVVVYLLGRAHDAGTNPVRLVLAGAGLSVMLGAATSILLIAGTEENLTAYAAWATGSLQGRGWDVLPWVAGACALAIAAALPTAPSLDSLSLGRDLGRTLGVRMRTTWLTGTGAILLLAGAATAAAGPISFLGLAAPHIARLVTGPNHRRLLPFSMLLGALLLLVADILGRTVAAPAEIGAGVMSALVGAPFFIALARRRKLVKL</sequence>
<organism evidence="9">
    <name type="scientific">Arthrobacter saudimassiliensis</name>
    <dbReference type="NCBI Taxonomy" id="1461584"/>
    <lineage>
        <taxon>Bacteria</taxon>
        <taxon>Bacillati</taxon>
        <taxon>Actinomycetota</taxon>
        <taxon>Actinomycetes</taxon>
        <taxon>Micrococcales</taxon>
        <taxon>Micrococcaceae</taxon>
        <taxon>Arthrobacter</taxon>
    </lineage>
</organism>
<dbReference type="SUPFAM" id="SSF81345">
    <property type="entry name" value="ABC transporter involved in vitamin B12 uptake, BtuC"/>
    <property type="match status" value="1"/>
</dbReference>
<gene>
    <name evidence="9" type="primary">yfiZ_2</name>
    <name evidence="9" type="ORF">BN1051_02673</name>
</gene>
<keyword evidence="5 8" id="KW-0812">Transmembrane</keyword>
<feature type="transmembrane region" description="Helical" evidence="8">
    <location>
        <begin position="311"/>
        <end position="331"/>
    </location>
</feature>
<reference evidence="9" key="1">
    <citation type="submission" date="2014-07" db="EMBL/GenBank/DDBJ databases">
        <authorList>
            <person name="Urmite Genomes Urmite Genomes"/>
        </authorList>
    </citation>
    <scope>NUCLEOTIDE SEQUENCE</scope>
    <source>
        <strain evidence="9">11W110_air</strain>
    </source>
</reference>
<proteinExistence type="inferred from homology"/>
<comment type="subcellular location">
    <subcellularLocation>
        <location evidence="1">Cell membrane</location>
        <topology evidence="1">Multi-pass membrane protein</topology>
    </subcellularLocation>
</comment>
<evidence type="ECO:0000256" key="1">
    <source>
        <dbReference type="ARBA" id="ARBA00004651"/>
    </source>
</evidence>
<dbReference type="CDD" id="cd06550">
    <property type="entry name" value="TM_ABC_iron-siderophores_like"/>
    <property type="match status" value="1"/>
</dbReference>
<dbReference type="Pfam" id="PF01032">
    <property type="entry name" value="FecCD"/>
    <property type="match status" value="1"/>
</dbReference>
<evidence type="ECO:0000256" key="8">
    <source>
        <dbReference type="SAM" id="Phobius"/>
    </source>
</evidence>
<evidence type="ECO:0000256" key="5">
    <source>
        <dbReference type="ARBA" id="ARBA00022692"/>
    </source>
</evidence>
<dbReference type="InterPro" id="IPR037294">
    <property type="entry name" value="ABC_BtuC-like"/>
</dbReference>
<name>A0A078MSP4_9MICC</name>
<comment type="similarity">
    <text evidence="2">Belongs to the binding-protein-dependent transport system permease family. FecCD subfamily.</text>
</comment>
<dbReference type="GO" id="GO:0005886">
    <property type="term" value="C:plasma membrane"/>
    <property type="evidence" value="ECO:0007669"/>
    <property type="project" value="UniProtKB-SubCell"/>
</dbReference>
<evidence type="ECO:0000256" key="3">
    <source>
        <dbReference type="ARBA" id="ARBA00022448"/>
    </source>
</evidence>
<dbReference type="GO" id="GO:0033214">
    <property type="term" value="P:siderophore-iron import into cell"/>
    <property type="evidence" value="ECO:0007669"/>
    <property type="project" value="TreeGrafter"/>
</dbReference>
<keyword evidence="6 8" id="KW-1133">Transmembrane helix</keyword>
<dbReference type="PANTHER" id="PTHR30472">
    <property type="entry name" value="FERRIC ENTEROBACTIN TRANSPORT SYSTEM PERMEASE PROTEIN"/>
    <property type="match status" value="1"/>
</dbReference>
<keyword evidence="4" id="KW-1003">Cell membrane</keyword>